<protein>
    <submittedName>
        <fullName evidence="1">Uncharacterized protein</fullName>
    </submittedName>
</protein>
<comment type="caution">
    <text evidence="1">The sequence shown here is derived from an EMBL/GenBank/DDBJ whole genome shotgun (WGS) entry which is preliminary data.</text>
</comment>
<organism evidence="1 2">
    <name type="scientific">Mycena metata</name>
    <dbReference type="NCBI Taxonomy" id="1033252"/>
    <lineage>
        <taxon>Eukaryota</taxon>
        <taxon>Fungi</taxon>
        <taxon>Dikarya</taxon>
        <taxon>Basidiomycota</taxon>
        <taxon>Agaricomycotina</taxon>
        <taxon>Agaricomycetes</taxon>
        <taxon>Agaricomycetidae</taxon>
        <taxon>Agaricales</taxon>
        <taxon>Marasmiineae</taxon>
        <taxon>Mycenaceae</taxon>
        <taxon>Mycena</taxon>
    </lineage>
</organism>
<dbReference type="AlphaFoldDB" id="A0AAD7HJT2"/>
<evidence type="ECO:0000313" key="1">
    <source>
        <dbReference type="EMBL" id="KAJ7722325.1"/>
    </source>
</evidence>
<proteinExistence type="predicted"/>
<accession>A0AAD7HJT2</accession>
<sequence>MEVKSEVEMMRSGVFVLDLAVHYVPNDTPIGCLADRRWAGGKTDTGWDVYGSHTLLLQQFRGASLAPRVFLHQLGVLDATHSPSAPLNRSCAERLPVERRTHAQRTFTPLTAYTSIPSSRHVSAFAVMTDIHRLPPPMPGRPRPRHDIKCSTSELVAAAAFDLPPSLPLPHTSRSTRLVLAHSPPSR</sequence>
<name>A0AAD7HJT2_9AGAR</name>
<dbReference type="Proteomes" id="UP001215598">
    <property type="component" value="Unassembled WGS sequence"/>
</dbReference>
<keyword evidence="2" id="KW-1185">Reference proteome</keyword>
<gene>
    <name evidence="1" type="ORF">B0H16DRAFT_1699336</name>
</gene>
<evidence type="ECO:0000313" key="2">
    <source>
        <dbReference type="Proteomes" id="UP001215598"/>
    </source>
</evidence>
<reference evidence="1" key="1">
    <citation type="submission" date="2023-03" db="EMBL/GenBank/DDBJ databases">
        <title>Massive genome expansion in bonnet fungi (Mycena s.s.) driven by repeated elements and novel gene families across ecological guilds.</title>
        <authorList>
            <consortium name="Lawrence Berkeley National Laboratory"/>
            <person name="Harder C.B."/>
            <person name="Miyauchi S."/>
            <person name="Viragh M."/>
            <person name="Kuo A."/>
            <person name="Thoen E."/>
            <person name="Andreopoulos B."/>
            <person name="Lu D."/>
            <person name="Skrede I."/>
            <person name="Drula E."/>
            <person name="Henrissat B."/>
            <person name="Morin E."/>
            <person name="Kohler A."/>
            <person name="Barry K."/>
            <person name="LaButti K."/>
            <person name="Morin E."/>
            <person name="Salamov A."/>
            <person name="Lipzen A."/>
            <person name="Mereny Z."/>
            <person name="Hegedus B."/>
            <person name="Baldrian P."/>
            <person name="Stursova M."/>
            <person name="Weitz H."/>
            <person name="Taylor A."/>
            <person name="Grigoriev I.V."/>
            <person name="Nagy L.G."/>
            <person name="Martin F."/>
            <person name="Kauserud H."/>
        </authorList>
    </citation>
    <scope>NUCLEOTIDE SEQUENCE</scope>
    <source>
        <strain evidence="1">CBHHK182m</strain>
    </source>
</reference>
<dbReference type="EMBL" id="JARKIB010000221">
    <property type="protein sequence ID" value="KAJ7722325.1"/>
    <property type="molecule type" value="Genomic_DNA"/>
</dbReference>